<dbReference type="Gene3D" id="3.40.50.300">
    <property type="entry name" value="P-loop containing nucleotide triphosphate hydrolases"/>
    <property type="match status" value="1"/>
</dbReference>
<evidence type="ECO:0000313" key="11">
    <source>
        <dbReference type="Proteomes" id="UP000315131"/>
    </source>
</evidence>
<dbReference type="GO" id="GO:0046872">
    <property type="term" value="F:metal ion binding"/>
    <property type="evidence" value="ECO:0007669"/>
    <property type="project" value="UniProtKB-KW"/>
</dbReference>
<dbReference type="GO" id="GO:0016887">
    <property type="term" value="F:ATP hydrolysis activity"/>
    <property type="evidence" value="ECO:0007669"/>
    <property type="project" value="UniProtKB-UniRule"/>
</dbReference>
<comment type="subunit">
    <text evidence="8">Homodimer.</text>
</comment>
<evidence type="ECO:0000256" key="1">
    <source>
        <dbReference type="ARBA" id="ARBA00007352"/>
    </source>
</evidence>
<dbReference type="InterPro" id="IPR000808">
    <property type="entry name" value="Mrp-like_CS"/>
</dbReference>
<keyword evidence="3 8" id="KW-0479">Metal-binding</keyword>
<feature type="domain" description="MIP18 family-like" evidence="9">
    <location>
        <begin position="6"/>
        <end position="76"/>
    </location>
</feature>
<evidence type="ECO:0000256" key="2">
    <source>
        <dbReference type="ARBA" id="ARBA00008205"/>
    </source>
</evidence>
<dbReference type="InterPro" id="IPR027417">
    <property type="entry name" value="P-loop_NTPase"/>
</dbReference>
<dbReference type="InterPro" id="IPR034904">
    <property type="entry name" value="FSCA_dom_sf"/>
</dbReference>
<dbReference type="PANTHER" id="PTHR42961">
    <property type="entry name" value="IRON-SULFUR PROTEIN NUBPL"/>
    <property type="match status" value="1"/>
</dbReference>
<dbReference type="InterPro" id="IPR044304">
    <property type="entry name" value="NUBPL-like"/>
</dbReference>
<dbReference type="Proteomes" id="UP000315131">
    <property type="component" value="Unassembled WGS sequence"/>
</dbReference>
<evidence type="ECO:0000256" key="5">
    <source>
        <dbReference type="ARBA" id="ARBA00022840"/>
    </source>
</evidence>
<keyword evidence="6 8" id="KW-0408">Iron</keyword>
<dbReference type="SUPFAM" id="SSF52540">
    <property type="entry name" value="P-loop containing nucleoside triphosphate hydrolases"/>
    <property type="match status" value="1"/>
</dbReference>
<evidence type="ECO:0000256" key="6">
    <source>
        <dbReference type="ARBA" id="ARBA00023004"/>
    </source>
</evidence>
<dbReference type="OrthoDB" id="9809679at2"/>
<comment type="similarity">
    <text evidence="2">In the C-terminal section; belongs to the Mrp/NBP35 ATP-binding proteins family.</text>
</comment>
<dbReference type="GO" id="GO:0016226">
    <property type="term" value="P:iron-sulfur cluster assembly"/>
    <property type="evidence" value="ECO:0007669"/>
    <property type="project" value="InterPro"/>
</dbReference>
<dbReference type="RefSeq" id="WP_143411499.1">
    <property type="nucleotide sequence ID" value="NZ_VHSF01000003.1"/>
</dbReference>
<dbReference type="GO" id="GO:0051539">
    <property type="term" value="F:4 iron, 4 sulfur cluster binding"/>
    <property type="evidence" value="ECO:0007669"/>
    <property type="project" value="TreeGrafter"/>
</dbReference>
<gene>
    <name evidence="10" type="ORF">FGM01_12480</name>
</gene>
<dbReference type="AlphaFoldDB" id="A0A550HZZ2"/>
<proteinExistence type="inferred from homology"/>
<evidence type="ECO:0000313" key="10">
    <source>
        <dbReference type="EMBL" id="TRO64303.1"/>
    </source>
</evidence>
<dbReference type="SUPFAM" id="SSF117916">
    <property type="entry name" value="Fe-S cluster assembly (FSCA) domain-like"/>
    <property type="match status" value="1"/>
</dbReference>
<dbReference type="InterPro" id="IPR033756">
    <property type="entry name" value="YlxH/NBP35"/>
</dbReference>
<organism evidence="10 11">
    <name type="scientific">Christiangramia sabulilitoris</name>
    <dbReference type="NCBI Taxonomy" id="2583991"/>
    <lineage>
        <taxon>Bacteria</taxon>
        <taxon>Pseudomonadati</taxon>
        <taxon>Bacteroidota</taxon>
        <taxon>Flavobacteriia</taxon>
        <taxon>Flavobacteriales</taxon>
        <taxon>Flavobacteriaceae</taxon>
        <taxon>Christiangramia</taxon>
    </lineage>
</organism>
<keyword evidence="8" id="KW-0378">Hydrolase</keyword>
<dbReference type="PROSITE" id="PS01215">
    <property type="entry name" value="MRP"/>
    <property type="match status" value="1"/>
</dbReference>
<name>A0A550HZZ2_9FLAO</name>
<dbReference type="GO" id="GO:0005524">
    <property type="term" value="F:ATP binding"/>
    <property type="evidence" value="ECO:0007669"/>
    <property type="project" value="UniProtKB-UniRule"/>
</dbReference>
<dbReference type="HAMAP" id="MF_02040">
    <property type="entry name" value="Mrp_NBP35"/>
    <property type="match status" value="1"/>
</dbReference>
<comment type="function">
    <text evidence="8">Binds and transfers iron-sulfur (Fe-S) clusters to target apoproteins. Can hydrolyze ATP.</text>
</comment>
<keyword evidence="7 8" id="KW-0411">Iron-sulfur</keyword>
<dbReference type="PANTHER" id="PTHR42961:SF2">
    <property type="entry name" value="IRON-SULFUR PROTEIN NUBPL"/>
    <property type="match status" value="1"/>
</dbReference>
<evidence type="ECO:0000256" key="8">
    <source>
        <dbReference type="HAMAP-Rule" id="MF_02040"/>
    </source>
</evidence>
<keyword evidence="11" id="KW-1185">Reference proteome</keyword>
<dbReference type="CDD" id="cd02037">
    <property type="entry name" value="Mrp_NBP35"/>
    <property type="match status" value="1"/>
</dbReference>
<dbReference type="FunFam" id="3.40.50.300:FF:001119">
    <property type="entry name" value="Iron-sulfur cluster carrier protein"/>
    <property type="match status" value="1"/>
</dbReference>
<evidence type="ECO:0000256" key="4">
    <source>
        <dbReference type="ARBA" id="ARBA00022741"/>
    </source>
</evidence>
<comment type="caution">
    <text evidence="10">The sequence shown here is derived from an EMBL/GenBank/DDBJ whole genome shotgun (WGS) entry which is preliminary data.</text>
</comment>
<dbReference type="InterPro" id="IPR002744">
    <property type="entry name" value="MIP18-like"/>
</dbReference>
<dbReference type="EMBL" id="VHSF01000003">
    <property type="protein sequence ID" value="TRO64303.1"/>
    <property type="molecule type" value="Genomic_DNA"/>
</dbReference>
<evidence type="ECO:0000256" key="7">
    <source>
        <dbReference type="ARBA" id="ARBA00023014"/>
    </source>
</evidence>
<dbReference type="Pfam" id="PF10609">
    <property type="entry name" value="ParA"/>
    <property type="match status" value="1"/>
</dbReference>
<reference evidence="10 11" key="1">
    <citation type="submission" date="2019-06" db="EMBL/GenBank/DDBJ databases">
        <title>Gramella sabulilitoris sp. nov., isolated from a marine sand.</title>
        <authorList>
            <person name="Yoon J.-H."/>
        </authorList>
    </citation>
    <scope>NUCLEOTIDE SEQUENCE [LARGE SCALE GENOMIC DNA]</scope>
    <source>
        <strain evidence="10 11">HSMS-1</strain>
    </source>
</reference>
<keyword evidence="4 8" id="KW-0547">Nucleotide-binding</keyword>
<dbReference type="InterPro" id="IPR019591">
    <property type="entry name" value="Mrp/NBP35_ATP-bd"/>
</dbReference>
<dbReference type="Pfam" id="PF01883">
    <property type="entry name" value="FeS_assembly_P"/>
    <property type="match status" value="1"/>
</dbReference>
<keyword evidence="5 8" id="KW-0067">ATP-binding</keyword>
<dbReference type="GO" id="GO:0140663">
    <property type="term" value="F:ATP-dependent FeS chaperone activity"/>
    <property type="evidence" value="ECO:0007669"/>
    <property type="project" value="InterPro"/>
</dbReference>
<feature type="binding site" evidence="8">
    <location>
        <begin position="107"/>
        <end position="114"/>
    </location>
    <ligand>
        <name>ATP</name>
        <dbReference type="ChEBI" id="CHEBI:30616"/>
    </ligand>
</feature>
<comment type="similarity">
    <text evidence="1">In the N-terminal section; belongs to the MIP18 family.</text>
</comment>
<accession>A0A550HZZ2</accession>
<evidence type="ECO:0000256" key="3">
    <source>
        <dbReference type="ARBA" id="ARBA00022723"/>
    </source>
</evidence>
<protein>
    <recommendedName>
        <fullName evidence="8">Iron-sulfur cluster carrier protein</fullName>
    </recommendedName>
</protein>
<evidence type="ECO:0000259" key="9">
    <source>
        <dbReference type="Pfam" id="PF01883"/>
    </source>
</evidence>
<sequence>MKLDRKEILKALETISVAGEGNNMVESGAVQNVMTFGDEVVVDLVLATPALHIKKRAEVDVMKVIHEKVYEKAKVKVNIKVEAPEKKPEIKGKAIPGIKNIVAVASGKGGVGKSTVTANIAVTLAKMGFKVGILDADIYGPSAPIMFDVEAERPLSVNVDGKSKMKPVENYGVKILSIGFFTKPNQAVVWRGPMAAKALNQMIFDAAWGELDFMLLDLPPGTGDIHLSIMQSLPITGAVIVSTPQNVALADAKKGVAMFQQESINVPVLGIVENMAYFTPDELPENKYYIFGQEGAKNLAEDLKVPFLGEIPLVQSLRESGDIGRPAALQTATPLEAAFEEITRNMVQETVNRNKQLPPTEAIKITTMAGCSAVNKK</sequence>
<comment type="similarity">
    <text evidence="8">Belongs to the Mrp/NBP35 ATP-binding proteins family.</text>
</comment>